<evidence type="ECO:0000256" key="4">
    <source>
        <dbReference type="ARBA" id="ARBA00022840"/>
    </source>
</evidence>
<comment type="caution">
    <text evidence="6">The sequence shown here is derived from an EMBL/GenBank/DDBJ whole genome shotgun (WGS) entry which is preliminary data.</text>
</comment>
<dbReference type="GO" id="GO:0004386">
    <property type="term" value="F:helicase activity"/>
    <property type="evidence" value="ECO:0007669"/>
    <property type="project" value="UniProtKB-KW"/>
</dbReference>
<proteinExistence type="predicted"/>
<dbReference type="InterPro" id="IPR050699">
    <property type="entry name" value="RNA-DNA_Helicase"/>
</dbReference>
<keyword evidence="4" id="KW-0067">ATP-binding</keyword>
<dbReference type="EMBL" id="JAAPAP010000020">
    <property type="protein sequence ID" value="NHN79458.1"/>
    <property type="molecule type" value="Genomic_DNA"/>
</dbReference>
<evidence type="ECO:0000313" key="7">
    <source>
        <dbReference type="Proteomes" id="UP000736384"/>
    </source>
</evidence>
<keyword evidence="2" id="KW-0378">Hydrolase</keyword>
<dbReference type="Gene3D" id="1.20.58.1080">
    <property type="match status" value="1"/>
</dbReference>
<dbReference type="Pfam" id="PF00271">
    <property type="entry name" value="Helicase_C"/>
    <property type="match status" value="1"/>
</dbReference>
<reference evidence="6" key="1">
    <citation type="submission" date="2020-03" db="EMBL/GenBank/DDBJ databases">
        <title>Genome assembly of Azotobacter chroococcum W5.</title>
        <authorList>
            <person name="Kannepalli A."/>
        </authorList>
    </citation>
    <scope>NUCLEOTIDE SEQUENCE</scope>
    <source>
        <strain evidence="6">W5</strain>
    </source>
</reference>
<dbReference type="AlphaFoldDB" id="A0AA44CA74"/>
<accession>A0AA44CA74</accession>
<evidence type="ECO:0000256" key="1">
    <source>
        <dbReference type="ARBA" id="ARBA00022741"/>
    </source>
</evidence>
<keyword evidence="1" id="KW-0547">Nucleotide-binding</keyword>
<dbReference type="Proteomes" id="UP000736384">
    <property type="component" value="Unassembled WGS sequence"/>
</dbReference>
<name>A0AA44CA74_9GAMM</name>
<gene>
    <name evidence="6" type="ORF">HA520_19610</name>
</gene>
<dbReference type="GO" id="GO:0005524">
    <property type="term" value="F:ATP binding"/>
    <property type="evidence" value="ECO:0007669"/>
    <property type="project" value="UniProtKB-KW"/>
</dbReference>
<organism evidence="6 7">
    <name type="scientific">Azotobacter chroococcum</name>
    <dbReference type="NCBI Taxonomy" id="353"/>
    <lineage>
        <taxon>Bacteria</taxon>
        <taxon>Pseudomonadati</taxon>
        <taxon>Pseudomonadota</taxon>
        <taxon>Gammaproteobacteria</taxon>
        <taxon>Pseudomonadales</taxon>
        <taxon>Pseudomonadaceae</taxon>
        <taxon>Azotobacter</taxon>
    </lineage>
</organism>
<sequence>MSMTGRQQLFEDLESGRAQQAPVALTAFGTPIEVGAVPRQVIYAIPGLRQVHRADVFWSKLQGRLQKRLDLLLEPFLAYYAELPEDEQQAALGRLSKYPNWVDFARWFTRRVNLFRHGAHYTLTLELHGEPLHLPAELEFPDNRVLAEAEVESLRAAQREAYRRNLETLIELAEDFDLDQVERPVLIRLLRQNPRRLRKHFLELKERMRTAMVLSELRRTDARFSQYHELYRARRLKRRWLAYLGPTNSGKTHRAMEQVAQAGSALYLSPLRLMALENQERLEEQGIPCTLITGEEQIIREGATHYCCTMEEFGRFQNTRFDVVVVDEVQLLGDAQRGWAWTDALVGAYTERLIMTGPELVTPSLEHLCRICNDELTIERTRRLTPLAVDPQPPSLQRIPAGSIIVDFSRRGVLELKALLEQRGRSAAVIYGALSPVVRREQARRFREGEVEIMVATDAIGMGLNLPAHRLYFRTDEKFDGTTVRTLTGQEIKQIAGRAGRYGFSESGLAGGFEHTVIHTIRRGLDEPDPPLDLKKFAVRPSYGHLKTLADALGERSLLRVWLTFIESVNYGKHFMAVLPEELMNWIRRLDDPAIDLRLRWIFASVPIHGGPESPARLSALAWLRQVHQGGSVPLPYPGRLQDLRSLEETLHELEVYIHLWRALPEYFIEEEAARARREELNERILEILSVTRRRR</sequence>
<dbReference type="PANTHER" id="PTHR12131">
    <property type="entry name" value="ATP-DEPENDENT RNA AND DNA HELICASE"/>
    <property type="match status" value="1"/>
</dbReference>
<dbReference type="Gene3D" id="3.40.50.300">
    <property type="entry name" value="P-loop containing nucleotide triphosphate hydrolases"/>
    <property type="match status" value="2"/>
</dbReference>
<evidence type="ECO:0000259" key="5">
    <source>
        <dbReference type="PROSITE" id="PS51194"/>
    </source>
</evidence>
<dbReference type="InterPro" id="IPR027417">
    <property type="entry name" value="P-loop_NTPase"/>
</dbReference>
<evidence type="ECO:0000313" key="6">
    <source>
        <dbReference type="EMBL" id="NHN79458.1"/>
    </source>
</evidence>
<protein>
    <submittedName>
        <fullName evidence="6">RNA helicase</fullName>
    </submittedName>
</protein>
<dbReference type="PROSITE" id="PS51194">
    <property type="entry name" value="HELICASE_CTER"/>
    <property type="match status" value="1"/>
</dbReference>
<evidence type="ECO:0000256" key="3">
    <source>
        <dbReference type="ARBA" id="ARBA00022806"/>
    </source>
</evidence>
<dbReference type="SMART" id="SM00490">
    <property type="entry name" value="HELICc"/>
    <property type="match status" value="1"/>
</dbReference>
<dbReference type="Gene3D" id="1.20.272.40">
    <property type="match status" value="1"/>
</dbReference>
<dbReference type="GO" id="GO:0016787">
    <property type="term" value="F:hydrolase activity"/>
    <property type="evidence" value="ECO:0007669"/>
    <property type="project" value="UniProtKB-KW"/>
</dbReference>
<evidence type="ECO:0000256" key="2">
    <source>
        <dbReference type="ARBA" id="ARBA00022801"/>
    </source>
</evidence>
<dbReference type="InterPro" id="IPR001650">
    <property type="entry name" value="Helicase_C-like"/>
</dbReference>
<dbReference type="Pfam" id="PF22527">
    <property type="entry name" value="DEXQc_Suv3"/>
    <property type="match status" value="1"/>
</dbReference>
<dbReference type="SUPFAM" id="SSF52540">
    <property type="entry name" value="P-loop containing nucleoside triphosphate hydrolases"/>
    <property type="match status" value="1"/>
</dbReference>
<dbReference type="InterPro" id="IPR055206">
    <property type="entry name" value="DEXQc_SUV3"/>
</dbReference>
<keyword evidence="3 6" id="KW-0347">Helicase</keyword>
<feature type="domain" description="Helicase C-terminal" evidence="5">
    <location>
        <begin position="394"/>
        <end position="540"/>
    </location>
</feature>
<dbReference type="PANTHER" id="PTHR12131:SF1">
    <property type="entry name" value="ATP-DEPENDENT RNA HELICASE SUPV3L1, MITOCHONDRIAL-RELATED"/>
    <property type="match status" value="1"/>
</dbReference>